<dbReference type="Gene3D" id="3.30.565.10">
    <property type="entry name" value="Histidine kinase-like ATPase, C-terminal domain"/>
    <property type="match status" value="1"/>
</dbReference>
<name>A0A6J6EZZ8_9ZZZZ</name>
<dbReference type="Pfam" id="PF07568">
    <property type="entry name" value="HisKA_2"/>
    <property type="match status" value="1"/>
</dbReference>
<dbReference type="Gene3D" id="3.30.450.20">
    <property type="entry name" value="PAS domain"/>
    <property type="match status" value="1"/>
</dbReference>
<evidence type="ECO:0000313" key="9">
    <source>
        <dbReference type="EMBL" id="CAB4580333.1"/>
    </source>
</evidence>
<evidence type="ECO:0000256" key="6">
    <source>
        <dbReference type="ARBA" id="ARBA00022777"/>
    </source>
</evidence>
<keyword evidence="3" id="KW-0597">Phosphoprotein</keyword>
<keyword evidence="7" id="KW-0067">ATP-binding</keyword>
<dbReference type="InterPro" id="IPR038424">
    <property type="entry name" value="H_kinase_PdtaS_GAF_sf"/>
</dbReference>
<sequence>MTFLSAVVKDKTELEDKDIEHLQALLADWTLLADLSLSDLVLWIPTWHGKGFFAAAQIRPATTHTNVPEDLVGEFIASGRRVDLDKALSTRRKVGDSNSSGLRIEAIPVVFNEKVIAVISRHTSVDGRGGRLEQVYLAAAQDLMEMVASGSFPAQGEISKANQAPRVGDGIIHLTKDGIVDFVSPNASSAFRRLGFASDLINQDLSKVVTKLQHKPGPVDEAIMLIAGGRASGEVELDNSTSVVTLRGVPLLKNSQRVGSLVLVRDVADLRRKEKALLTKDATIREVHHRVKNNLQTVAALLRLQARRAKSEETKDSLAEAQRRVSAIAVVHEALSRSPGEVIPFDEVISQVIALVTDASTIVENDKAIGIELQGEFGQLPAEVATPLAMAVVEILQNAIEHGRPTNAPVQINASKSGGQIRITITDEGPGIEKGKDVFATDQLGLQIVRTLIVDELGGGLTISANSPTGVKAEIVAPIVLRKSD</sequence>
<evidence type="ECO:0000256" key="5">
    <source>
        <dbReference type="ARBA" id="ARBA00022741"/>
    </source>
</evidence>
<gene>
    <name evidence="9" type="ORF">UFOPK1740_00883</name>
</gene>
<dbReference type="PROSITE" id="PS50109">
    <property type="entry name" value="HIS_KIN"/>
    <property type="match status" value="1"/>
</dbReference>
<dbReference type="SUPFAM" id="SSF55874">
    <property type="entry name" value="ATPase domain of HSP90 chaperone/DNA topoisomerase II/histidine kinase"/>
    <property type="match status" value="1"/>
</dbReference>
<comment type="catalytic activity">
    <reaction evidence="1">
        <text>ATP + protein L-histidine = ADP + protein N-phospho-L-histidine.</text>
        <dbReference type="EC" id="2.7.13.3"/>
    </reaction>
</comment>
<evidence type="ECO:0000259" key="8">
    <source>
        <dbReference type="PROSITE" id="PS50109"/>
    </source>
</evidence>
<keyword evidence="6" id="KW-0418">Kinase</keyword>
<dbReference type="GO" id="GO:0004673">
    <property type="term" value="F:protein histidine kinase activity"/>
    <property type="evidence" value="ECO:0007669"/>
    <property type="project" value="UniProtKB-EC"/>
</dbReference>
<dbReference type="PANTHER" id="PTHR41523:SF8">
    <property type="entry name" value="ETHYLENE RESPONSE SENSOR PROTEIN"/>
    <property type="match status" value="1"/>
</dbReference>
<organism evidence="9">
    <name type="scientific">freshwater metagenome</name>
    <dbReference type="NCBI Taxonomy" id="449393"/>
    <lineage>
        <taxon>unclassified sequences</taxon>
        <taxon>metagenomes</taxon>
        <taxon>ecological metagenomes</taxon>
    </lineage>
</organism>
<dbReference type="InterPro" id="IPR005467">
    <property type="entry name" value="His_kinase_dom"/>
</dbReference>
<dbReference type="InterPro" id="IPR022066">
    <property type="entry name" value="PdtaS_GAF"/>
</dbReference>
<accession>A0A6J6EZZ8</accession>
<dbReference type="PANTHER" id="PTHR41523">
    <property type="entry name" value="TWO-COMPONENT SYSTEM SENSOR PROTEIN"/>
    <property type="match status" value="1"/>
</dbReference>
<dbReference type="InterPro" id="IPR011495">
    <property type="entry name" value="Sig_transdc_His_kin_sub2_dim/P"/>
</dbReference>
<protein>
    <recommendedName>
        <fullName evidence="2">histidine kinase</fullName>
        <ecNumber evidence="2">2.7.13.3</ecNumber>
    </recommendedName>
</protein>
<evidence type="ECO:0000256" key="4">
    <source>
        <dbReference type="ARBA" id="ARBA00022679"/>
    </source>
</evidence>
<dbReference type="EC" id="2.7.13.3" evidence="2"/>
<dbReference type="Pfam" id="PF02518">
    <property type="entry name" value="HATPase_c"/>
    <property type="match status" value="1"/>
</dbReference>
<keyword evidence="5" id="KW-0547">Nucleotide-binding</keyword>
<evidence type="ECO:0000256" key="1">
    <source>
        <dbReference type="ARBA" id="ARBA00000085"/>
    </source>
</evidence>
<dbReference type="InterPro" id="IPR036890">
    <property type="entry name" value="HATPase_C_sf"/>
</dbReference>
<evidence type="ECO:0000256" key="2">
    <source>
        <dbReference type="ARBA" id="ARBA00012438"/>
    </source>
</evidence>
<reference evidence="9" key="1">
    <citation type="submission" date="2020-05" db="EMBL/GenBank/DDBJ databases">
        <authorList>
            <person name="Chiriac C."/>
            <person name="Salcher M."/>
            <person name="Ghai R."/>
            <person name="Kavagutti S V."/>
        </authorList>
    </citation>
    <scope>NUCLEOTIDE SEQUENCE</scope>
</reference>
<dbReference type="EMBL" id="CAEZTU010000043">
    <property type="protein sequence ID" value="CAB4580333.1"/>
    <property type="molecule type" value="Genomic_DNA"/>
</dbReference>
<proteinExistence type="predicted"/>
<evidence type="ECO:0000256" key="7">
    <source>
        <dbReference type="ARBA" id="ARBA00022840"/>
    </source>
</evidence>
<dbReference type="SMART" id="SM00387">
    <property type="entry name" value="HATPase_c"/>
    <property type="match status" value="1"/>
</dbReference>
<dbReference type="Pfam" id="PF12282">
    <property type="entry name" value="GAF_PdtaS"/>
    <property type="match status" value="1"/>
</dbReference>
<evidence type="ECO:0000256" key="3">
    <source>
        <dbReference type="ARBA" id="ARBA00022553"/>
    </source>
</evidence>
<dbReference type="Gene3D" id="3.30.450.280">
    <property type="entry name" value="GAF domain"/>
    <property type="match status" value="1"/>
</dbReference>
<dbReference type="InterPro" id="IPR003594">
    <property type="entry name" value="HATPase_dom"/>
</dbReference>
<keyword evidence="4" id="KW-0808">Transferase</keyword>
<dbReference type="AlphaFoldDB" id="A0A6J6EZZ8"/>
<dbReference type="GO" id="GO:0005524">
    <property type="term" value="F:ATP binding"/>
    <property type="evidence" value="ECO:0007669"/>
    <property type="project" value="UniProtKB-KW"/>
</dbReference>
<feature type="domain" description="Histidine kinase" evidence="8">
    <location>
        <begin position="286"/>
        <end position="481"/>
    </location>
</feature>